<keyword evidence="2" id="KW-1185">Reference proteome</keyword>
<reference evidence="1 2" key="1">
    <citation type="submission" date="2009-12" db="EMBL/GenBank/DDBJ databases">
        <authorList>
            <person name="Shrivastava S."/>
            <person name="Madupu R."/>
            <person name="Durkin A.S."/>
            <person name="Torralba M."/>
            <person name="Methe B."/>
            <person name="Sutton G.G."/>
            <person name="Strausberg R.L."/>
            <person name="Nelson K.E."/>
        </authorList>
    </citation>
    <scope>NUCLEOTIDE SEQUENCE [LARGE SCALE GENOMIC DNA]</scope>
    <source>
        <strain evidence="1 2">W5455</strain>
    </source>
</reference>
<dbReference type="Proteomes" id="UP000006462">
    <property type="component" value="Unassembled WGS sequence"/>
</dbReference>
<dbReference type="EMBL" id="ADFP01000071">
    <property type="protein sequence ID" value="EFB90622.1"/>
    <property type="molecule type" value="Genomic_DNA"/>
</dbReference>
<name>A0ABM9ZUM4_9BACT</name>
<protein>
    <submittedName>
        <fullName evidence="1">Uncharacterized protein</fullName>
    </submittedName>
</protein>
<comment type="caution">
    <text evidence="1">The sequence shown here is derived from an EMBL/GenBank/DDBJ whole genome shotgun (WGS) entry which is preliminary data.</text>
</comment>
<proteinExistence type="predicted"/>
<organism evidence="1 2">
    <name type="scientific">Pyramidobacter piscolens W5455</name>
    <dbReference type="NCBI Taxonomy" id="352165"/>
    <lineage>
        <taxon>Bacteria</taxon>
        <taxon>Thermotogati</taxon>
        <taxon>Synergistota</taxon>
        <taxon>Synergistia</taxon>
        <taxon>Synergistales</taxon>
        <taxon>Dethiosulfovibrionaceae</taxon>
        <taxon>Pyramidobacter</taxon>
    </lineage>
</organism>
<gene>
    <name evidence="1" type="ORF">HMPREF7215_0041</name>
</gene>
<sequence length="67" mass="7905">MILDFQMPAVKKNKNFRESSFLCYYLQKEFRRAHNDSIYCNERPPNENSAPLSTKIRASCLLTFISQ</sequence>
<accession>A0ABM9ZUM4</accession>
<evidence type="ECO:0000313" key="2">
    <source>
        <dbReference type="Proteomes" id="UP000006462"/>
    </source>
</evidence>
<evidence type="ECO:0000313" key="1">
    <source>
        <dbReference type="EMBL" id="EFB90622.1"/>
    </source>
</evidence>